<keyword evidence="6" id="KW-0413">Isomerase</keyword>
<dbReference type="GO" id="GO:0043138">
    <property type="term" value="F:3'-5' DNA helicase activity"/>
    <property type="evidence" value="ECO:0007669"/>
    <property type="project" value="UniProtKB-EC"/>
</dbReference>
<name>A0A369JGB6_HYPMA</name>
<evidence type="ECO:0000313" key="14">
    <source>
        <dbReference type="EMBL" id="RDB21221.1"/>
    </source>
</evidence>
<feature type="compositionally biased region" description="Polar residues" evidence="11">
    <location>
        <begin position="145"/>
        <end position="170"/>
    </location>
</feature>
<evidence type="ECO:0000259" key="12">
    <source>
        <dbReference type="PROSITE" id="PS51192"/>
    </source>
</evidence>
<comment type="catalytic activity">
    <reaction evidence="8">
        <text>Couples ATP hydrolysis with the unwinding of duplex DNA by translocating in the 3'-5' direction.</text>
        <dbReference type="EC" id="5.6.2.4"/>
    </reaction>
</comment>
<evidence type="ECO:0000259" key="13">
    <source>
        <dbReference type="PROSITE" id="PS51194"/>
    </source>
</evidence>
<evidence type="ECO:0000256" key="3">
    <source>
        <dbReference type="ARBA" id="ARBA00022801"/>
    </source>
</evidence>
<dbReference type="GO" id="GO:0051321">
    <property type="term" value="P:meiotic cell cycle"/>
    <property type="evidence" value="ECO:0007669"/>
    <property type="project" value="UniProtKB-KW"/>
</dbReference>
<dbReference type="InterPro" id="IPR014001">
    <property type="entry name" value="Helicase_ATP-bd"/>
</dbReference>
<proteinExistence type="inferred from homology"/>
<feature type="region of interest" description="Disordered" evidence="11">
    <location>
        <begin position="1133"/>
        <end position="1171"/>
    </location>
</feature>
<evidence type="ECO:0000256" key="2">
    <source>
        <dbReference type="ARBA" id="ARBA00022741"/>
    </source>
</evidence>
<dbReference type="PANTHER" id="PTHR47835:SF3">
    <property type="entry name" value="HELICASE FOR MEIOSIS 1"/>
    <property type="match status" value="1"/>
</dbReference>
<dbReference type="PROSITE" id="PS51192">
    <property type="entry name" value="HELICASE_ATP_BIND_1"/>
    <property type="match status" value="1"/>
</dbReference>
<dbReference type="CDD" id="cd18795">
    <property type="entry name" value="SF2_C_Ski2"/>
    <property type="match status" value="1"/>
</dbReference>
<dbReference type="InterPro" id="IPR004179">
    <property type="entry name" value="Sec63-dom"/>
</dbReference>
<dbReference type="Pfam" id="PF02889">
    <property type="entry name" value="Sec63"/>
    <property type="match status" value="1"/>
</dbReference>
<dbReference type="GO" id="GO:0005524">
    <property type="term" value="F:ATP binding"/>
    <property type="evidence" value="ECO:0007669"/>
    <property type="project" value="UniProtKB-KW"/>
</dbReference>
<dbReference type="STRING" id="39966.A0A369JGB6"/>
<keyword evidence="3" id="KW-0378">Hydrolase</keyword>
<dbReference type="SMART" id="SM00490">
    <property type="entry name" value="HELICc"/>
    <property type="match status" value="1"/>
</dbReference>
<feature type="compositionally biased region" description="Acidic residues" evidence="11">
    <location>
        <begin position="44"/>
        <end position="57"/>
    </location>
</feature>
<feature type="region of interest" description="Disordered" evidence="11">
    <location>
        <begin position="1256"/>
        <end position="1276"/>
    </location>
</feature>
<comment type="caution">
    <text evidence="14">The sequence shown here is derived from an EMBL/GenBank/DDBJ whole genome shotgun (WGS) entry which is preliminary data.</text>
</comment>
<keyword evidence="7" id="KW-0469">Meiosis</keyword>
<feature type="region of interest" description="Disordered" evidence="11">
    <location>
        <begin position="145"/>
        <end position="179"/>
    </location>
</feature>
<evidence type="ECO:0000313" key="15">
    <source>
        <dbReference type="Proteomes" id="UP000076154"/>
    </source>
</evidence>
<feature type="region of interest" description="Disordered" evidence="11">
    <location>
        <begin position="1198"/>
        <end position="1217"/>
    </location>
</feature>
<protein>
    <recommendedName>
        <fullName evidence="9">DNA 3'-5' helicase</fullName>
        <ecNumber evidence="9">5.6.2.4</ecNumber>
    </recommendedName>
</protein>
<dbReference type="InterPro" id="IPR036390">
    <property type="entry name" value="WH_DNA-bd_sf"/>
</dbReference>
<dbReference type="PANTHER" id="PTHR47835">
    <property type="entry name" value="HFM1, ATP DEPENDENT DNA HELICASE HOMOLOG"/>
    <property type="match status" value="1"/>
</dbReference>
<dbReference type="InterPro" id="IPR052247">
    <property type="entry name" value="Meiotic_Crossover_Helicase"/>
</dbReference>
<dbReference type="Gene3D" id="3.40.50.300">
    <property type="entry name" value="P-loop containing nucleotide triphosphate hydrolases"/>
    <property type="match status" value="2"/>
</dbReference>
<dbReference type="EMBL" id="LUEZ02000055">
    <property type="protein sequence ID" value="RDB21221.1"/>
    <property type="molecule type" value="Genomic_DNA"/>
</dbReference>
<feature type="region of interest" description="Disordered" evidence="11">
    <location>
        <begin position="1301"/>
        <end position="1406"/>
    </location>
</feature>
<organism evidence="14 15">
    <name type="scientific">Hypsizygus marmoreus</name>
    <name type="common">White beech mushroom</name>
    <name type="synonym">Agaricus marmoreus</name>
    <dbReference type="NCBI Taxonomy" id="39966"/>
    <lineage>
        <taxon>Eukaryota</taxon>
        <taxon>Fungi</taxon>
        <taxon>Dikarya</taxon>
        <taxon>Basidiomycota</taxon>
        <taxon>Agaricomycotina</taxon>
        <taxon>Agaricomycetes</taxon>
        <taxon>Agaricomycetidae</taxon>
        <taxon>Agaricales</taxon>
        <taxon>Tricholomatineae</taxon>
        <taxon>Lyophyllaceae</taxon>
        <taxon>Hypsizygus</taxon>
    </lineage>
</organism>
<evidence type="ECO:0000256" key="11">
    <source>
        <dbReference type="SAM" id="MobiDB-lite"/>
    </source>
</evidence>
<keyword evidence="5" id="KW-0067">ATP-binding</keyword>
<dbReference type="InterPro" id="IPR011545">
    <property type="entry name" value="DEAD/DEAH_box_helicase_dom"/>
</dbReference>
<dbReference type="Pfam" id="PF00271">
    <property type="entry name" value="Helicase_C"/>
    <property type="match status" value="1"/>
</dbReference>
<evidence type="ECO:0000256" key="8">
    <source>
        <dbReference type="ARBA" id="ARBA00034617"/>
    </source>
</evidence>
<comment type="similarity">
    <text evidence="1">Belongs to the helicase family. SKI2 subfamily.</text>
</comment>
<dbReference type="InParanoid" id="A0A369JGB6"/>
<feature type="compositionally biased region" description="Basic and acidic residues" evidence="11">
    <location>
        <begin position="17"/>
        <end position="32"/>
    </location>
</feature>
<dbReference type="PROSITE" id="PS51194">
    <property type="entry name" value="HELICASE_CTER"/>
    <property type="match status" value="1"/>
</dbReference>
<evidence type="ECO:0000256" key="7">
    <source>
        <dbReference type="ARBA" id="ARBA00023254"/>
    </source>
</evidence>
<comment type="catalytic activity">
    <reaction evidence="10">
        <text>ATP + H2O = ADP + phosphate + H(+)</text>
        <dbReference type="Rhea" id="RHEA:13065"/>
        <dbReference type="ChEBI" id="CHEBI:15377"/>
        <dbReference type="ChEBI" id="CHEBI:15378"/>
        <dbReference type="ChEBI" id="CHEBI:30616"/>
        <dbReference type="ChEBI" id="CHEBI:43474"/>
        <dbReference type="ChEBI" id="CHEBI:456216"/>
        <dbReference type="EC" id="5.6.2.4"/>
    </reaction>
</comment>
<dbReference type="SMART" id="SM00973">
    <property type="entry name" value="Sec63"/>
    <property type="match status" value="1"/>
</dbReference>
<evidence type="ECO:0000256" key="5">
    <source>
        <dbReference type="ARBA" id="ARBA00022840"/>
    </source>
</evidence>
<keyword evidence="4 14" id="KW-0347">Helicase</keyword>
<dbReference type="Gene3D" id="1.10.3380.10">
    <property type="entry name" value="Sec63 N-terminal domain-like domain"/>
    <property type="match status" value="1"/>
</dbReference>
<keyword evidence="15" id="KW-1185">Reference proteome</keyword>
<dbReference type="Gene3D" id="1.10.10.10">
    <property type="entry name" value="Winged helix-like DNA-binding domain superfamily/Winged helix DNA-binding domain"/>
    <property type="match status" value="1"/>
</dbReference>
<feature type="domain" description="Helicase ATP-binding" evidence="12">
    <location>
        <begin position="210"/>
        <end position="389"/>
    </location>
</feature>
<dbReference type="InterPro" id="IPR001650">
    <property type="entry name" value="Helicase_C-like"/>
</dbReference>
<dbReference type="OrthoDB" id="5575at2759"/>
<dbReference type="Pfam" id="PF23445">
    <property type="entry name" value="WHD_SNRNP200"/>
    <property type="match status" value="1"/>
</dbReference>
<feature type="region of interest" description="Disordered" evidence="11">
    <location>
        <begin position="1420"/>
        <end position="1440"/>
    </location>
</feature>
<dbReference type="InterPro" id="IPR057842">
    <property type="entry name" value="WH_MER3"/>
</dbReference>
<keyword evidence="2" id="KW-0547">Nucleotide-binding</keyword>
<feature type="region of interest" description="Disordered" evidence="11">
    <location>
        <begin position="1"/>
        <end position="77"/>
    </location>
</feature>
<evidence type="ECO:0000256" key="6">
    <source>
        <dbReference type="ARBA" id="ARBA00023235"/>
    </source>
</evidence>
<evidence type="ECO:0000256" key="10">
    <source>
        <dbReference type="ARBA" id="ARBA00048988"/>
    </source>
</evidence>
<dbReference type="GO" id="GO:0003676">
    <property type="term" value="F:nucleic acid binding"/>
    <property type="evidence" value="ECO:0007669"/>
    <property type="project" value="InterPro"/>
</dbReference>
<dbReference type="GO" id="GO:0016787">
    <property type="term" value="F:hydrolase activity"/>
    <property type="evidence" value="ECO:0007669"/>
    <property type="project" value="UniProtKB-KW"/>
</dbReference>
<sequence>MAFRPQFNKEGYAYNSKTEHTDERHFFREHYHPSFTKPQNQGSYDDDYSEDYPDEIDSYSSPSPAQGNGPHIRNSQTHLQDYDDVDEYNEDDYKMQIQTYSPQLFNDQDSNPRHAEGSRHSYSSWDYHQSSLNNLTMSSNTHALNYNNDRSYHPATSFTRPSDQQVNLSRGENPRNAHGIRLRPVSSLPDMYRGMFKFGVFNAVQSTCFDEVFDSDENLVISAPTGSGKTVLFELAVIRMLAESRNAGQPLKCVYMAPTKALCSERYRDWTAKFDPLGIKCCELTGDTVHFDKSAWGDAKNASIIITTGEKWDSLTRNWRDHSQILSQVQLFLVDEVHILNESRGSTLEVVISRMKTRGSSVRFVLVSATVPNINDIASWIGKARDHLQPAKVFEFGEEFRPCKLTRIVIGVNRQKGQNDFAFAKIIDYRLFSALQQHSVGKPILVFCSTRKGVFTTAEQLMKDFIEAEQNKKALPWSHPPRIEQSFHDKRLTEFASYGIGVHHAGLTLDDRRTTEGLYLKKILRIVVATSTLAVGVNLPAHMVVIKGVQTFQNNASVEYSDLDIVQMLGRAGRPQFDKDGMAIIFCEEELVNKYKALVQGKTILESSLHANLSEHLNSEIGLGTITSVASAKEWLRGSFLFQRIRKNPKYYALGKDDHQTWEERVDDLVMQSVERLRQTQLIEAATEGTDEQLTSTEFGDIMSKFYIRQSTMGLILSLPERPTLRDILEMIAASEELSEVKMRASEKTALNKLRTHLDIRFEMKKLEKASDKPFLLIQAVLGGISLNAPEYKSADSQPQLEAFGIFRHVSRIARAVVEIGVVKTRGAQVKHGLELVRCLNAKAWEDRPVVLRQIEQIGEKSLKVLAEHGITSLAHLRNQDPLRIETLLNRRPPFGLEVLASVQDMPRYFLKITQLGVTSSGGKDPVEVELSVECGLGEQSPSTFKPKKQKSRGLDMTAVLTLTSDMDLFDFRRIPTKVLKNVKTFEVTVKLTRPSQSITILIASETVAGITVSETYKPKVSAKEFPVLNTRPLTSTDMDLAGLEDDPDFWNMDIDEKGDEIVVVRDLTKPKTTVSNCSQEASVPSQGSKVLRKLDQSELIPKRLSNGNFECNHSCKDKTKCRHLCCRDGLPEKPHASKKRVAAEKAATQSTPPPPRTSTQTANVKTKKVQKGLDRKLEDLELLHERTSVASNLKLSPGHRLKLDSPEQLRRKRKPIPDFNITFADLNDSRTCQTAKYDMAKLEDDDDLPEACNILKTTTSRPRTPPSETNYSNSDIDSLIRAVPLDDVKNLNAVAHDGYEEHDAISLSTPSPSPPLKRNRDPETPPPRKKRPRLEEKAQDWKASPKPKRTSRNVHFQDPSSQPTHPAAPFQSDLFIPSFSDDDLEDDNIKQASPSDARHFAQDDDDFSLDYDYIDVRPATPDMTLSTSTASEMEDEPNSGEIHHALEGIGKAPRDEKTRNDEDDFAELDAWLNSAAVEIL</sequence>
<gene>
    <name evidence="14" type="primary">HFM1</name>
    <name evidence="14" type="ORF">Hypma_011754</name>
</gene>
<reference evidence="14" key="1">
    <citation type="submission" date="2018-04" db="EMBL/GenBank/DDBJ databases">
        <title>Whole genome sequencing of Hypsizygus marmoreus.</title>
        <authorList>
            <person name="Choi I.-G."/>
            <person name="Min B."/>
            <person name="Kim J.-G."/>
            <person name="Kim S."/>
            <person name="Oh Y.-L."/>
            <person name="Kong W.-S."/>
            <person name="Park H."/>
            <person name="Jeong J."/>
            <person name="Song E.-S."/>
        </authorList>
    </citation>
    <scope>NUCLEOTIDE SEQUENCE [LARGE SCALE GENOMIC DNA]</scope>
    <source>
        <strain evidence="14">51987-8</strain>
    </source>
</reference>
<dbReference type="InterPro" id="IPR036388">
    <property type="entry name" value="WH-like_DNA-bd_sf"/>
</dbReference>
<feature type="domain" description="Helicase C-terminal" evidence="13">
    <location>
        <begin position="427"/>
        <end position="621"/>
    </location>
</feature>
<dbReference type="SUPFAM" id="SSF52540">
    <property type="entry name" value="P-loop containing nucleoside triphosphate hydrolases"/>
    <property type="match status" value="1"/>
</dbReference>
<dbReference type="Proteomes" id="UP000076154">
    <property type="component" value="Unassembled WGS sequence"/>
</dbReference>
<dbReference type="SUPFAM" id="SSF158702">
    <property type="entry name" value="Sec63 N-terminal domain-like"/>
    <property type="match status" value="1"/>
</dbReference>
<dbReference type="FunFam" id="1.10.10.10:FF:000012">
    <property type="entry name" value="U5 small nuclear ribonucleoprotein helicase"/>
    <property type="match status" value="1"/>
</dbReference>
<accession>A0A369JGB6</accession>
<dbReference type="SUPFAM" id="SSF46785">
    <property type="entry name" value="Winged helix' DNA-binding domain"/>
    <property type="match status" value="1"/>
</dbReference>
<evidence type="ECO:0000256" key="1">
    <source>
        <dbReference type="ARBA" id="ARBA00010140"/>
    </source>
</evidence>
<evidence type="ECO:0000256" key="4">
    <source>
        <dbReference type="ARBA" id="ARBA00022806"/>
    </source>
</evidence>
<dbReference type="InterPro" id="IPR027417">
    <property type="entry name" value="P-loop_NTPase"/>
</dbReference>
<evidence type="ECO:0000256" key="9">
    <source>
        <dbReference type="ARBA" id="ARBA00034808"/>
    </source>
</evidence>
<dbReference type="SMART" id="SM00487">
    <property type="entry name" value="DEXDc"/>
    <property type="match status" value="1"/>
</dbReference>
<dbReference type="Pfam" id="PF00270">
    <property type="entry name" value="DEAD"/>
    <property type="match status" value="1"/>
</dbReference>
<dbReference type="EC" id="5.6.2.4" evidence="9"/>